<dbReference type="InterPro" id="IPR029063">
    <property type="entry name" value="SAM-dependent_MTases_sf"/>
</dbReference>
<organism evidence="4 5">
    <name type="scientific">Triparma strigata</name>
    <dbReference type="NCBI Taxonomy" id="1606541"/>
    <lineage>
        <taxon>Eukaryota</taxon>
        <taxon>Sar</taxon>
        <taxon>Stramenopiles</taxon>
        <taxon>Ochrophyta</taxon>
        <taxon>Bolidophyceae</taxon>
        <taxon>Parmales</taxon>
        <taxon>Triparmaceae</taxon>
        <taxon>Triparma</taxon>
    </lineage>
</organism>
<dbReference type="SUPFAM" id="SSF53335">
    <property type="entry name" value="S-adenosyl-L-methionine-dependent methyltransferases"/>
    <property type="match status" value="1"/>
</dbReference>
<keyword evidence="2" id="KW-0732">Signal</keyword>
<name>A0A9W7A9J9_9STRA</name>
<evidence type="ECO:0000259" key="3">
    <source>
        <dbReference type="Pfam" id="PF08241"/>
    </source>
</evidence>
<gene>
    <name evidence="4" type="ORF">TrST_g3441</name>
</gene>
<dbReference type="Proteomes" id="UP001165085">
    <property type="component" value="Unassembled WGS sequence"/>
</dbReference>
<dbReference type="Pfam" id="PF08241">
    <property type="entry name" value="Methyltransf_11"/>
    <property type="match status" value="1"/>
</dbReference>
<dbReference type="PANTHER" id="PTHR43036:SF2">
    <property type="entry name" value="OS04G0481300 PROTEIN"/>
    <property type="match status" value="1"/>
</dbReference>
<feature type="chain" id="PRO_5040841880" description="Methyltransferase type 11 domain-containing protein" evidence="2">
    <location>
        <begin position="17"/>
        <end position="607"/>
    </location>
</feature>
<dbReference type="EMBL" id="BRXY01000099">
    <property type="protein sequence ID" value="GMH65138.1"/>
    <property type="molecule type" value="Genomic_DNA"/>
</dbReference>
<dbReference type="Gene3D" id="3.40.50.150">
    <property type="entry name" value="Vaccinia Virus protein VP39"/>
    <property type="match status" value="1"/>
</dbReference>
<dbReference type="OrthoDB" id="2013972at2759"/>
<evidence type="ECO:0000256" key="1">
    <source>
        <dbReference type="SAM" id="MobiDB-lite"/>
    </source>
</evidence>
<comment type="caution">
    <text evidence="4">The sequence shown here is derived from an EMBL/GenBank/DDBJ whole genome shotgun (WGS) entry which is preliminary data.</text>
</comment>
<feature type="signal peptide" evidence="2">
    <location>
        <begin position="1"/>
        <end position="16"/>
    </location>
</feature>
<dbReference type="CDD" id="cd02440">
    <property type="entry name" value="AdoMet_MTases"/>
    <property type="match status" value="1"/>
</dbReference>
<evidence type="ECO:0000313" key="5">
    <source>
        <dbReference type="Proteomes" id="UP001165085"/>
    </source>
</evidence>
<dbReference type="PANTHER" id="PTHR43036">
    <property type="entry name" value="OSJNBB0011N17.9 PROTEIN"/>
    <property type="match status" value="1"/>
</dbReference>
<dbReference type="AlphaFoldDB" id="A0A9W7A9J9"/>
<feature type="region of interest" description="Disordered" evidence="1">
    <location>
        <begin position="563"/>
        <end position="588"/>
    </location>
</feature>
<keyword evidence="5" id="KW-1185">Reference proteome</keyword>
<accession>A0A9W7A9J9</accession>
<protein>
    <recommendedName>
        <fullName evidence="3">Methyltransferase type 11 domain-containing protein</fullName>
    </recommendedName>
</protein>
<sequence>MKLLLALSLLLSTSTSFRLVPPSPRPATSLNIIGGAIRKMREEDAKKKMPMALPEEAEREAPGLRVGEQAWKWPPVYPYDRELFRRPDEEETPPNPLAMATGEVPVDDQEERAADSVVKSKNFWAAEEPETVIKPDCVVNLEKHLKFYLEDGIDVLELGAGSNSYTSSLKFNTHVGIAASSKYMNSNPSLTEKLTLDLNDCTEDVGVNAFPENMYNKFDVVLISNTVDFLTEPKEVFKSAYRTLKPGGKMIVAFTDKNMYKDSFENQMTKMWRTMTDDQHMWVVGSFFEFSAGKGWSGLKGFDISPPKPTNFVQEKLSNTGGMYVVQATKNEVTEMESGKEEEGFESMLWLTPTLESRDKMLITPRLARMYTRLPGARDTILKNVNLLPAVYASLVKMDSFAFPFNLQAQLAANLISESGFEGSEKQLNALEEGLGLQTPGETWTMIGTETAVLNPEEKVDLLTFIVPRFGEVSDDKMSDFAAGIRPTKEVLMEKGLAEANACLVGTELLARDFLGSEDVEKEDFGRWITEMSREEAEGILAARKSFKSKSEEELNRFVTEREERLKKEQEEREQMMKQVEKAREERTMFFNDETGKMEFIDGKDDE</sequence>
<dbReference type="InterPro" id="IPR013216">
    <property type="entry name" value="Methyltransf_11"/>
</dbReference>
<proteinExistence type="predicted"/>
<dbReference type="GO" id="GO:0008757">
    <property type="term" value="F:S-adenosylmethionine-dependent methyltransferase activity"/>
    <property type="evidence" value="ECO:0007669"/>
    <property type="project" value="InterPro"/>
</dbReference>
<reference evidence="5" key="1">
    <citation type="journal article" date="2023" name="Commun. Biol.">
        <title>Genome analysis of Parmales, the sister group of diatoms, reveals the evolutionary specialization of diatoms from phago-mixotrophs to photoautotrophs.</title>
        <authorList>
            <person name="Ban H."/>
            <person name="Sato S."/>
            <person name="Yoshikawa S."/>
            <person name="Yamada K."/>
            <person name="Nakamura Y."/>
            <person name="Ichinomiya M."/>
            <person name="Sato N."/>
            <person name="Blanc-Mathieu R."/>
            <person name="Endo H."/>
            <person name="Kuwata A."/>
            <person name="Ogata H."/>
        </authorList>
    </citation>
    <scope>NUCLEOTIDE SEQUENCE [LARGE SCALE GENOMIC DNA]</scope>
    <source>
        <strain evidence="5">NIES 3701</strain>
    </source>
</reference>
<feature type="domain" description="Methyltransferase type 11" evidence="3">
    <location>
        <begin position="156"/>
        <end position="252"/>
    </location>
</feature>
<evidence type="ECO:0000256" key="2">
    <source>
        <dbReference type="SAM" id="SignalP"/>
    </source>
</evidence>
<evidence type="ECO:0000313" key="4">
    <source>
        <dbReference type="EMBL" id="GMH65138.1"/>
    </source>
</evidence>